<dbReference type="RefSeq" id="WP_109417527.1">
    <property type="nucleotide sequence ID" value="NZ_QEAS01000019.1"/>
</dbReference>
<dbReference type="Gene3D" id="1.10.260.40">
    <property type="entry name" value="lambda repressor-like DNA-binding domains"/>
    <property type="match status" value="1"/>
</dbReference>
<dbReference type="AlphaFoldDB" id="A0A2U2PBZ9"/>
<name>A0A2U2PBZ9_9SPHI</name>
<evidence type="ECO:0000313" key="3">
    <source>
        <dbReference type="EMBL" id="PWG78890.1"/>
    </source>
</evidence>
<feature type="domain" description="HTH cro/C1-type" evidence="2">
    <location>
        <begin position="9"/>
        <end position="63"/>
    </location>
</feature>
<dbReference type="InterPro" id="IPR001387">
    <property type="entry name" value="Cro/C1-type_HTH"/>
</dbReference>
<dbReference type="EMBL" id="QEAS01000019">
    <property type="protein sequence ID" value="PWG78890.1"/>
    <property type="molecule type" value="Genomic_DNA"/>
</dbReference>
<dbReference type="PROSITE" id="PS50943">
    <property type="entry name" value="HTH_CROC1"/>
    <property type="match status" value="1"/>
</dbReference>
<organism evidence="3 4">
    <name type="scientific">Pararcticibacter amylolyticus</name>
    <dbReference type="NCBI Taxonomy" id="2173175"/>
    <lineage>
        <taxon>Bacteria</taxon>
        <taxon>Pseudomonadati</taxon>
        <taxon>Bacteroidota</taxon>
        <taxon>Sphingobacteriia</taxon>
        <taxon>Sphingobacteriales</taxon>
        <taxon>Sphingobacteriaceae</taxon>
        <taxon>Pararcticibacter</taxon>
    </lineage>
</organism>
<evidence type="ECO:0000259" key="2">
    <source>
        <dbReference type="PROSITE" id="PS50943"/>
    </source>
</evidence>
<evidence type="ECO:0000256" key="1">
    <source>
        <dbReference type="SAM" id="MobiDB-lite"/>
    </source>
</evidence>
<accession>A0A2U2PBZ9</accession>
<evidence type="ECO:0000313" key="4">
    <source>
        <dbReference type="Proteomes" id="UP000245647"/>
    </source>
</evidence>
<dbReference type="SUPFAM" id="SSF47413">
    <property type="entry name" value="lambda repressor-like DNA-binding domains"/>
    <property type="match status" value="1"/>
</dbReference>
<dbReference type="InterPro" id="IPR010982">
    <property type="entry name" value="Lambda_DNA-bd_dom_sf"/>
</dbReference>
<proteinExistence type="predicted"/>
<sequence>MNQHHGQIVERIIRRNGYSISELARLTKVNRRSVYNWFNQKHLKAEIIYRIGHVLNYDFSGEFPELFNKEKQTNISSSIENPGKPESTPSNNQNTCMWKDKYIDLLERYNKLLLNCIESSSQSTTSRPSADESNSATNM</sequence>
<gene>
    <name evidence="3" type="ORF">DDR33_19735</name>
</gene>
<dbReference type="Proteomes" id="UP000245647">
    <property type="component" value="Unassembled WGS sequence"/>
</dbReference>
<reference evidence="3 4" key="1">
    <citation type="submission" date="2018-04" db="EMBL/GenBank/DDBJ databases">
        <title>Pedobacter chongqingensis sp. nov., isolated from a rottenly hemp rope.</title>
        <authorList>
            <person name="Cai Y."/>
        </authorList>
    </citation>
    <scope>NUCLEOTIDE SEQUENCE [LARGE SCALE GENOMIC DNA]</scope>
    <source>
        <strain evidence="3 4">FJ4-8</strain>
    </source>
</reference>
<comment type="caution">
    <text evidence="3">The sequence shown here is derived from an EMBL/GenBank/DDBJ whole genome shotgun (WGS) entry which is preliminary data.</text>
</comment>
<feature type="region of interest" description="Disordered" evidence="1">
    <location>
        <begin position="72"/>
        <end position="95"/>
    </location>
</feature>
<dbReference type="CDD" id="cd00093">
    <property type="entry name" value="HTH_XRE"/>
    <property type="match status" value="1"/>
</dbReference>
<keyword evidence="4" id="KW-1185">Reference proteome</keyword>
<protein>
    <recommendedName>
        <fullName evidence="2">HTH cro/C1-type domain-containing protein</fullName>
    </recommendedName>
</protein>
<dbReference type="GO" id="GO:0003677">
    <property type="term" value="F:DNA binding"/>
    <property type="evidence" value="ECO:0007669"/>
    <property type="project" value="InterPro"/>
</dbReference>
<dbReference type="OrthoDB" id="981159at2"/>